<keyword evidence="11" id="KW-0720">Serine protease</keyword>
<keyword evidence="12" id="KW-0809">Transit peptide</keyword>
<dbReference type="Pfam" id="PF17820">
    <property type="entry name" value="PDZ_6"/>
    <property type="match status" value="1"/>
</dbReference>
<dbReference type="GO" id="GO:0006508">
    <property type="term" value="P:proteolysis"/>
    <property type="evidence" value="ECO:0007669"/>
    <property type="project" value="UniProtKB-KW"/>
</dbReference>
<evidence type="ECO:0000313" key="19">
    <source>
        <dbReference type="Proteomes" id="UP000008672"/>
    </source>
</evidence>
<evidence type="ECO:0000256" key="1">
    <source>
        <dbReference type="ARBA" id="ARBA00001760"/>
    </source>
</evidence>
<sequence>LPAVQAASPFRPDSPRYKYNFIADVVDKAAPGVVYIEILGRHPFSGREVPISNGSGFVVSEDGLIVTNAHVVANKRRVRVKLANGEVYNAVVDDVDQVADLAILKIEAKHPLPALLLGHSSDVRQGEFVVAMGSPFALQNTITSGIVSSAQRGSRELGLSHSNMDYIQTDAAIDFGNSGGPLLNLDGEVIGINTMKVTAGISFAIPSDRLKEFLNRAKTKQRSWFSSSEMKRRYIGVMMLTLTPKRCIPHCSTLPLGSSVLVSKFKKIYIFLYIYIIICSDNKWAGLNNRNSFTVEGIEPRESQIAHTGIQVISAFPILRLKSLQLISFQFKLLVSPFYLLNSLTCKGGGGSGKKQYRNNSSVQSFKTTNRQEVVGEENQEMGKIQGRLWDSKHKSVRSIFCFLFVFLKRKKKKKKRYLFNLDKKRDTLFLLFIFLYPSILAELKLRDPGFPDVSHGVLIHKVIIGSPAYHAGLKPGDIILKINEKTVQTAEHIYDAVRSEQNLTMVVQRGHEVLMMSVTPEVTE</sequence>
<comment type="similarity">
    <text evidence="4">Belongs to the peptidase S1C family.</text>
</comment>
<dbReference type="EMBL" id="AFYH01154097">
    <property type="status" value="NOT_ANNOTATED_CDS"/>
    <property type="molecule type" value="Genomic_DNA"/>
</dbReference>
<keyword evidence="10" id="KW-0378">Hydrolase</keyword>
<keyword evidence="14" id="KW-0496">Mitochondrion</keyword>
<dbReference type="GO" id="GO:0004252">
    <property type="term" value="F:serine-type endopeptidase activity"/>
    <property type="evidence" value="ECO:0007669"/>
    <property type="project" value="InterPro"/>
</dbReference>
<dbReference type="GO" id="GO:0043065">
    <property type="term" value="P:positive regulation of apoptotic process"/>
    <property type="evidence" value="ECO:0007669"/>
    <property type="project" value="UniProtKB-ARBA"/>
</dbReference>
<keyword evidence="7" id="KW-0645">Protease</keyword>
<dbReference type="Bgee" id="ENSLACG00000011553">
    <property type="expression patterns" value="Expressed in pelvic fin and 6 other cell types or tissues"/>
</dbReference>
<dbReference type="EMBL" id="AFYH01154099">
    <property type="status" value="NOT_ANNOTATED_CDS"/>
    <property type="molecule type" value="Genomic_DNA"/>
</dbReference>
<evidence type="ECO:0000256" key="9">
    <source>
        <dbReference type="ARBA" id="ARBA00022703"/>
    </source>
</evidence>
<evidence type="ECO:0000256" key="11">
    <source>
        <dbReference type="ARBA" id="ARBA00022825"/>
    </source>
</evidence>
<dbReference type="Gene3D" id="2.30.42.10">
    <property type="match status" value="1"/>
</dbReference>
<keyword evidence="13" id="KW-1133">Transmembrane helix</keyword>
<dbReference type="GO" id="GO:0006915">
    <property type="term" value="P:apoptotic process"/>
    <property type="evidence" value="ECO:0007669"/>
    <property type="project" value="UniProtKB-KW"/>
</dbReference>
<dbReference type="GO" id="GO:0031966">
    <property type="term" value="C:mitochondrial membrane"/>
    <property type="evidence" value="ECO:0007669"/>
    <property type="project" value="UniProtKB-SubCell"/>
</dbReference>
<keyword evidence="9" id="KW-0053">Apoptosis</keyword>
<dbReference type="Ensembl" id="ENSLACT00000013215.1">
    <property type="protein sequence ID" value="ENSLACP00000013119.1"/>
    <property type="gene ID" value="ENSLACG00000011553.1"/>
</dbReference>
<dbReference type="PANTHER" id="PTHR22939:SF127">
    <property type="entry name" value="SERINE PROTEASE HTRA2, MITOCHONDRIAL"/>
    <property type="match status" value="1"/>
</dbReference>
<dbReference type="InterPro" id="IPR009003">
    <property type="entry name" value="Peptidase_S1_PA"/>
</dbReference>
<evidence type="ECO:0000256" key="2">
    <source>
        <dbReference type="ARBA" id="ARBA00004304"/>
    </source>
</evidence>
<dbReference type="SUPFAM" id="SSF50156">
    <property type="entry name" value="PDZ domain-like"/>
    <property type="match status" value="1"/>
</dbReference>
<keyword evidence="8" id="KW-0812">Transmembrane</keyword>
<dbReference type="InterPro" id="IPR001478">
    <property type="entry name" value="PDZ"/>
</dbReference>
<protein>
    <recommendedName>
        <fullName evidence="6">Serine protease HTRA2, mitochondrial</fullName>
        <ecNumber evidence="5">3.4.21.108</ecNumber>
    </recommendedName>
</protein>
<dbReference type="PRINTS" id="PR00834">
    <property type="entry name" value="PROTEASES2C"/>
</dbReference>
<dbReference type="Pfam" id="PF13365">
    <property type="entry name" value="Trypsin_2"/>
    <property type="match status" value="1"/>
</dbReference>
<dbReference type="EMBL" id="AFYH01154095">
    <property type="status" value="NOT_ANNOTATED_CDS"/>
    <property type="molecule type" value="Genomic_DNA"/>
</dbReference>
<dbReference type="GeneTree" id="ENSGT00940000155108"/>
<gene>
    <name evidence="18" type="primary">HTRA2</name>
</gene>
<dbReference type="AlphaFoldDB" id="H3ATZ8"/>
<dbReference type="EMBL" id="AFYH01154098">
    <property type="status" value="NOT_ANNOTATED_CDS"/>
    <property type="molecule type" value="Genomic_DNA"/>
</dbReference>
<dbReference type="SMART" id="SM00228">
    <property type="entry name" value="PDZ"/>
    <property type="match status" value="1"/>
</dbReference>
<comment type="subcellular location">
    <subcellularLocation>
        <location evidence="3">Mitochondrion intermembrane space</location>
    </subcellularLocation>
    <subcellularLocation>
        <location evidence="2">Mitochondrion membrane</location>
        <topology evidence="2">Single-pass membrane protein</topology>
    </subcellularLocation>
</comment>
<dbReference type="PROSITE" id="PS50106">
    <property type="entry name" value="PDZ"/>
    <property type="match status" value="1"/>
</dbReference>
<evidence type="ECO:0000256" key="6">
    <source>
        <dbReference type="ARBA" id="ARBA00016929"/>
    </source>
</evidence>
<evidence type="ECO:0000259" key="17">
    <source>
        <dbReference type="PROSITE" id="PS50106"/>
    </source>
</evidence>
<evidence type="ECO:0000256" key="15">
    <source>
        <dbReference type="ARBA" id="ARBA00023136"/>
    </source>
</evidence>
<reference evidence="19" key="1">
    <citation type="submission" date="2011-08" db="EMBL/GenBank/DDBJ databases">
        <title>The draft genome of Latimeria chalumnae.</title>
        <authorList>
            <person name="Di Palma F."/>
            <person name="Alfoldi J."/>
            <person name="Johnson J."/>
            <person name="Berlin A."/>
            <person name="Gnerre S."/>
            <person name="Jaffe D."/>
            <person name="MacCallum I."/>
            <person name="Young S."/>
            <person name="Walker B.J."/>
            <person name="Lander E."/>
            <person name="Lindblad-Toh K."/>
        </authorList>
    </citation>
    <scope>NUCLEOTIDE SEQUENCE [LARGE SCALE GENOMIC DNA]</scope>
    <source>
        <strain evidence="19">Wild caught</strain>
    </source>
</reference>
<dbReference type="InParanoid" id="H3ATZ8"/>
<feature type="domain" description="PDZ" evidence="17">
    <location>
        <begin position="450"/>
        <end position="512"/>
    </location>
</feature>
<dbReference type="CDD" id="cd06785">
    <property type="entry name" value="cpPDZ_HtrA-like"/>
    <property type="match status" value="1"/>
</dbReference>
<evidence type="ECO:0000256" key="12">
    <source>
        <dbReference type="ARBA" id="ARBA00022946"/>
    </source>
</evidence>
<dbReference type="Proteomes" id="UP000008672">
    <property type="component" value="Unassembled WGS sequence"/>
</dbReference>
<dbReference type="HOGENOM" id="CLU_519320_0_0_1"/>
<evidence type="ECO:0000256" key="14">
    <source>
        <dbReference type="ARBA" id="ARBA00023128"/>
    </source>
</evidence>
<dbReference type="InterPro" id="IPR041489">
    <property type="entry name" value="PDZ_6"/>
</dbReference>
<dbReference type="FunCoup" id="H3ATZ8">
    <property type="interactions" value="1518"/>
</dbReference>
<dbReference type="EMBL" id="AFYH01154096">
    <property type="status" value="NOT_ANNOTATED_CDS"/>
    <property type="molecule type" value="Genomic_DNA"/>
</dbReference>
<evidence type="ECO:0000256" key="10">
    <source>
        <dbReference type="ARBA" id="ARBA00022801"/>
    </source>
</evidence>
<dbReference type="FunFam" id="2.40.10.120:FF:000004">
    <property type="entry name" value="Serine protease HTRA2, mitochondrial"/>
    <property type="match status" value="1"/>
</dbReference>
<evidence type="ECO:0000256" key="3">
    <source>
        <dbReference type="ARBA" id="ARBA00004569"/>
    </source>
</evidence>
<dbReference type="EMBL" id="AFYH01154100">
    <property type="status" value="NOT_ANNOTATED_CDS"/>
    <property type="molecule type" value="Genomic_DNA"/>
</dbReference>
<evidence type="ECO:0000313" key="18">
    <source>
        <dbReference type="Ensembl" id="ENSLACP00000013119.1"/>
    </source>
</evidence>
<evidence type="ECO:0000256" key="13">
    <source>
        <dbReference type="ARBA" id="ARBA00022989"/>
    </source>
</evidence>
<evidence type="ECO:0000256" key="5">
    <source>
        <dbReference type="ARBA" id="ARBA00013033"/>
    </source>
</evidence>
<evidence type="ECO:0000256" key="16">
    <source>
        <dbReference type="ARBA" id="ARBA00023145"/>
    </source>
</evidence>
<dbReference type="STRING" id="7897.ENSLACP00000013119"/>
<accession>H3ATZ8</accession>
<keyword evidence="15" id="KW-0472">Membrane</keyword>
<evidence type="ECO:0000256" key="7">
    <source>
        <dbReference type="ARBA" id="ARBA00022670"/>
    </source>
</evidence>
<keyword evidence="16" id="KW-0865">Zymogen</keyword>
<dbReference type="PANTHER" id="PTHR22939">
    <property type="entry name" value="SERINE PROTEASE FAMILY S1C HTRA-RELATED"/>
    <property type="match status" value="1"/>
</dbReference>
<reference evidence="18" key="3">
    <citation type="submission" date="2025-09" db="UniProtKB">
        <authorList>
            <consortium name="Ensembl"/>
        </authorList>
    </citation>
    <scope>IDENTIFICATION</scope>
</reference>
<proteinExistence type="inferred from homology"/>
<reference evidence="18" key="2">
    <citation type="submission" date="2025-08" db="UniProtKB">
        <authorList>
            <consortium name="Ensembl"/>
        </authorList>
    </citation>
    <scope>IDENTIFICATION</scope>
</reference>
<dbReference type="GO" id="GO:0007005">
    <property type="term" value="P:mitochondrion organization"/>
    <property type="evidence" value="ECO:0007669"/>
    <property type="project" value="UniProtKB-ARBA"/>
</dbReference>
<keyword evidence="19" id="KW-1185">Reference proteome</keyword>
<dbReference type="EC" id="3.4.21.108" evidence="5"/>
<dbReference type="InterPro" id="IPR001940">
    <property type="entry name" value="Peptidase_S1C"/>
</dbReference>
<organism evidence="18 19">
    <name type="scientific">Latimeria chalumnae</name>
    <name type="common">Coelacanth</name>
    <dbReference type="NCBI Taxonomy" id="7897"/>
    <lineage>
        <taxon>Eukaryota</taxon>
        <taxon>Metazoa</taxon>
        <taxon>Chordata</taxon>
        <taxon>Craniata</taxon>
        <taxon>Vertebrata</taxon>
        <taxon>Euteleostomi</taxon>
        <taxon>Coelacanthiformes</taxon>
        <taxon>Coelacanthidae</taxon>
        <taxon>Latimeria</taxon>
    </lineage>
</organism>
<name>H3ATZ8_LATCH</name>
<dbReference type="Gene3D" id="2.40.10.120">
    <property type="match status" value="1"/>
</dbReference>
<evidence type="ECO:0000256" key="4">
    <source>
        <dbReference type="ARBA" id="ARBA00010541"/>
    </source>
</evidence>
<evidence type="ECO:0000256" key="8">
    <source>
        <dbReference type="ARBA" id="ARBA00022692"/>
    </source>
</evidence>
<dbReference type="SUPFAM" id="SSF50494">
    <property type="entry name" value="Trypsin-like serine proteases"/>
    <property type="match status" value="1"/>
</dbReference>
<dbReference type="OMA" id="CCEIMAL"/>
<dbReference type="GO" id="GO:0005758">
    <property type="term" value="C:mitochondrial intermembrane space"/>
    <property type="evidence" value="ECO:0007669"/>
    <property type="project" value="UniProtKB-SubCell"/>
</dbReference>
<dbReference type="eggNOG" id="KOG1320">
    <property type="taxonomic scope" value="Eukaryota"/>
</dbReference>
<dbReference type="InterPro" id="IPR036034">
    <property type="entry name" value="PDZ_sf"/>
</dbReference>
<comment type="catalytic activity">
    <reaction evidence="1">
        <text>Cleavage of non-polar aliphatic amino-acids at the P1 position, with a preference for Val, Ile and Met. At the P2 and P3 positions, Arg is selected most strongly with a secondary preference for other hydrophilic residues.</text>
        <dbReference type="EC" id="3.4.21.108"/>
    </reaction>
</comment>